<proteinExistence type="predicted"/>
<dbReference type="AlphaFoldDB" id="A0A5B7KJE8"/>
<protein>
    <submittedName>
        <fullName evidence="2">Uncharacterized protein</fullName>
    </submittedName>
</protein>
<feature type="region of interest" description="Disordered" evidence="1">
    <location>
        <begin position="74"/>
        <end position="104"/>
    </location>
</feature>
<evidence type="ECO:0000256" key="1">
    <source>
        <dbReference type="SAM" id="MobiDB-lite"/>
    </source>
</evidence>
<evidence type="ECO:0000313" key="3">
    <source>
        <dbReference type="Proteomes" id="UP000324222"/>
    </source>
</evidence>
<comment type="caution">
    <text evidence="2">The sequence shown here is derived from an EMBL/GenBank/DDBJ whole genome shotgun (WGS) entry which is preliminary data.</text>
</comment>
<gene>
    <name evidence="2" type="ORF">E2C01_102806</name>
</gene>
<name>A0A5B7KJE8_PORTR</name>
<reference evidence="2 3" key="1">
    <citation type="submission" date="2019-05" db="EMBL/GenBank/DDBJ databases">
        <title>Another draft genome of Portunus trituberculatus and its Hox gene families provides insights of decapod evolution.</title>
        <authorList>
            <person name="Jeong J.-H."/>
            <person name="Song I."/>
            <person name="Kim S."/>
            <person name="Choi T."/>
            <person name="Kim D."/>
            <person name="Ryu S."/>
            <person name="Kim W."/>
        </authorList>
    </citation>
    <scope>NUCLEOTIDE SEQUENCE [LARGE SCALE GENOMIC DNA]</scope>
    <source>
        <tissue evidence="2">Muscle</tissue>
    </source>
</reference>
<dbReference type="EMBL" id="VSRR010153899">
    <property type="protein sequence ID" value="MPD06967.1"/>
    <property type="molecule type" value="Genomic_DNA"/>
</dbReference>
<keyword evidence="3" id="KW-1185">Reference proteome</keyword>
<organism evidence="2 3">
    <name type="scientific">Portunus trituberculatus</name>
    <name type="common">Swimming crab</name>
    <name type="synonym">Neptunus trituberculatus</name>
    <dbReference type="NCBI Taxonomy" id="210409"/>
    <lineage>
        <taxon>Eukaryota</taxon>
        <taxon>Metazoa</taxon>
        <taxon>Ecdysozoa</taxon>
        <taxon>Arthropoda</taxon>
        <taxon>Crustacea</taxon>
        <taxon>Multicrustacea</taxon>
        <taxon>Malacostraca</taxon>
        <taxon>Eumalacostraca</taxon>
        <taxon>Eucarida</taxon>
        <taxon>Decapoda</taxon>
        <taxon>Pleocyemata</taxon>
        <taxon>Brachyura</taxon>
        <taxon>Eubrachyura</taxon>
        <taxon>Portunoidea</taxon>
        <taxon>Portunidae</taxon>
        <taxon>Portuninae</taxon>
        <taxon>Portunus</taxon>
    </lineage>
</organism>
<evidence type="ECO:0000313" key="2">
    <source>
        <dbReference type="EMBL" id="MPD06967.1"/>
    </source>
</evidence>
<sequence length="104" mass="11959">MPDVLVEKAFKYAIVQMMASVSCQWFAPPCDWEVKVLPYYAIVLLWQVTGLEDGRRDLISIQIVWLELSVSIDSDSRGRKGNSRVPQILQHPVTHTRTNRPDFT</sequence>
<accession>A0A5B7KJE8</accession>
<dbReference type="Proteomes" id="UP000324222">
    <property type="component" value="Unassembled WGS sequence"/>
</dbReference>